<keyword evidence="7" id="KW-0653">Protein transport</keyword>
<evidence type="ECO:0000256" key="6">
    <source>
        <dbReference type="ARBA" id="ARBA00022692"/>
    </source>
</evidence>
<dbReference type="InterPro" id="IPR051045">
    <property type="entry name" value="TonB-dependent_transducer"/>
</dbReference>
<gene>
    <name evidence="12" type="ORF">ELS83_10680</name>
</gene>
<evidence type="ECO:0000256" key="8">
    <source>
        <dbReference type="ARBA" id="ARBA00022989"/>
    </source>
</evidence>
<keyword evidence="8 10" id="KW-1133">Transmembrane helix</keyword>
<dbReference type="Gene3D" id="3.30.1150.10">
    <property type="match status" value="3"/>
</dbReference>
<dbReference type="SUPFAM" id="SSF49464">
    <property type="entry name" value="Carboxypeptidase regulatory domain-like"/>
    <property type="match status" value="1"/>
</dbReference>
<keyword evidence="5" id="KW-0997">Cell inner membrane</keyword>
<keyword evidence="13" id="KW-1185">Reference proteome</keyword>
<evidence type="ECO:0000256" key="4">
    <source>
        <dbReference type="ARBA" id="ARBA00022475"/>
    </source>
</evidence>
<evidence type="ECO:0000256" key="2">
    <source>
        <dbReference type="ARBA" id="ARBA00006555"/>
    </source>
</evidence>
<evidence type="ECO:0000256" key="1">
    <source>
        <dbReference type="ARBA" id="ARBA00004383"/>
    </source>
</evidence>
<dbReference type="SUPFAM" id="SSF74653">
    <property type="entry name" value="TolA/TonB C-terminal domain"/>
    <property type="match status" value="3"/>
</dbReference>
<dbReference type="CDD" id="cd07341">
    <property type="entry name" value="M56_BlaR1_MecR1_like"/>
    <property type="match status" value="1"/>
</dbReference>
<evidence type="ECO:0000256" key="9">
    <source>
        <dbReference type="ARBA" id="ARBA00023136"/>
    </source>
</evidence>
<dbReference type="Proteomes" id="UP000732105">
    <property type="component" value="Unassembled WGS sequence"/>
</dbReference>
<evidence type="ECO:0000313" key="13">
    <source>
        <dbReference type="Proteomes" id="UP000732105"/>
    </source>
</evidence>
<evidence type="ECO:0000256" key="7">
    <source>
        <dbReference type="ARBA" id="ARBA00022927"/>
    </source>
</evidence>
<comment type="subcellular location">
    <subcellularLocation>
        <location evidence="1">Cell inner membrane</location>
        <topology evidence="1">Single-pass membrane protein</topology>
        <orientation evidence="1">Periplasmic side</orientation>
    </subcellularLocation>
</comment>
<dbReference type="InterPro" id="IPR008756">
    <property type="entry name" value="Peptidase_M56"/>
</dbReference>
<name>A0ABX1WW56_9BACT</name>
<dbReference type="PROSITE" id="PS52015">
    <property type="entry name" value="TONB_CTD"/>
    <property type="match status" value="2"/>
</dbReference>
<keyword evidence="4" id="KW-1003">Cell membrane</keyword>
<dbReference type="Pfam" id="PF03544">
    <property type="entry name" value="TonB_C"/>
    <property type="match status" value="3"/>
</dbReference>
<sequence length="789" mass="89335">MMEFYQYALQSSGILAAFYALYFLFLRNERFFVEIRAYLLLSLMLAVFLPFVRIPYTVLVEAVESSVSAELFAGTIIPENASEANARSLVNLPLLLLSFYLLVMFALLVRSLVKVWQIWSLIKGKEYLIQDNCKVILLDEKIPAFSFFGYVVIHKEEFENEELQNIFIHEKVHALQKHWIDLLLVEVISIVFWFNPFVWLFQIAIKQTHELLADDGVIARGFGIGQYQAILINQLMGAEVVGLANNFNHSINKKKMIMMSKEKGPNRRYKLLLIIPLVAVVLGLNMQVIEVQAQDVNGEKVKENTQDDKKVTPVVNIKGLVLAGDDKALPGAAITISNSTVGTISDINGNFTLPIVPLKADLTISFVGHETKRMSVEDFYLNGKEDKDGHYFLKIKLKTTQQKMLPAKSNDWTINKKDIKRSKQMHDGKPIFVIVEKMPQFPGGQALVQKYIAKSLVYPKEAVEKSITGRVFVTFIVSDEGKIEGERIVRGVHPLLDNEALRVIKSMPDWTPGEQRGKKVNVSFTLPITFSLGEEKVEKETETFEIQKKDGAIYMNGKKSYTMVDEMPEFPGGEKEMLKFIAQNVKYPKEAQKEGISGRVFVTFTVNEEGMIDSTRIVRGVSPSLDNEAMRVIKSMPKWTPGKEKGKPVSVVYTLPIKFSLGEKKKEELRSGKSDPVGKVIGEWNGDDVYLLVDEMPLFPGGHLKLKEHIEQEVKKLDASYKIDSRCFITFYLTKMGKVENVKVVRGTMNDKVDRKAVEIIENLPSWKPGKLDGKPAQVAYTVPVHFFK</sequence>
<keyword evidence="6 10" id="KW-0812">Transmembrane</keyword>
<dbReference type="InterPro" id="IPR037682">
    <property type="entry name" value="TonB_C"/>
</dbReference>
<evidence type="ECO:0000313" key="12">
    <source>
        <dbReference type="EMBL" id="NOU60292.1"/>
    </source>
</evidence>
<keyword evidence="9 10" id="KW-0472">Membrane</keyword>
<feature type="transmembrane region" description="Helical" evidence="10">
    <location>
        <begin position="92"/>
        <end position="113"/>
    </location>
</feature>
<evidence type="ECO:0000256" key="5">
    <source>
        <dbReference type="ARBA" id="ARBA00022519"/>
    </source>
</evidence>
<dbReference type="Pfam" id="PF13715">
    <property type="entry name" value="CarbopepD_reg_2"/>
    <property type="match status" value="1"/>
</dbReference>
<evidence type="ECO:0000256" key="10">
    <source>
        <dbReference type="SAM" id="Phobius"/>
    </source>
</evidence>
<dbReference type="InterPro" id="IPR008969">
    <property type="entry name" value="CarboxyPept-like_regulatory"/>
</dbReference>
<dbReference type="EMBL" id="RZNH01000016">
    <property type="protein sequence ID" value="NOU60292.1"/>
    <property type="molecule type" value="Genomic_DNA"/>
</dbReference>
<evidence type="ECO:0000256" key="3">
    <source>
        <dbReference type="ARBA" id="ARBA00022448"/>
    </source>
</evidence>
<feature type="domain" description="TonB C-terminal" evidence="11">
    <location>
        <begin position="572"/>
        <end position="668"/>
    </location>
</feature>
<feature type="transmembrane region" description="Helical" evidence="10">
    <location>
        <begin position="225"/>
        <end position="248"/>
    </location>
</feature>
<comment type="caution">
    <text evidence="12">The sequence shown here is derived from an EMBL/GenBank/DDBJ whole genome shotgun (WGS) entry which is preliminary data.</text>
</comment>
<reference evidence="12 13" key="1">
    <citation type="submission" date="2018-12" db="EMBL/GenBank/DDBJ databases">
        <title>Marinifilum JC070 sp. nov., a marine bacterium isolated from Yongle Blue Hole in the South China Sea.</title>
        <authorList>
            <person name="Fu T."/>
        </authorList>
    </citation>
    <scope>NUCLEOTIDE SEQUENCE [LARGE SCALE GENOMIC DNA]</scope>
    <source>
        <strain evidence="12 13">JC070</strain>
    </source>
</reference>
<accession>A0ABX1WW56</accession>
<feature type="domain" description="TonB C-terminal" evidence="11">
    <location>
        <begin position="443"/>
        <end position="539"/>
    </location>
</feature>
<organism evidence="12 13">
    <name type="scientific">Marinifilum caeruleilacunae</name>
    <dbReference type="NCBI Taxonomy" id="2499076"/>
    <lineage>
        <taxon>Bacteria</taxon>
        <taxon>Pseudomonadati</taxon>
        <taxon>Bacteroidota</taxon>
        <taxon>Bacteroidia</taxon>
        <taxon>Marinilabiliales</taxon>
        <taxon>Marinifilaceae</taxon>
    </lineage>
</organism>
<feature type="transmembrane region" description="Helical" evidence="10">
    <location>
        <begin position="182"/>
        <end position="205"/>
    </location>
</feature>
<feature type="transmembrane region" description="Helical" evidence="10">
    <location>
        <begin position="269"/>
        <end position="289"/>
    </location>
</feature>
<dbReference type="Gene3D" id="2.60.40.1120">
    <property type="entry name" value="Carboxypeptidase-like, regulatory domain"/>
    <property type="match status" value="1"/>
</dbReference>
<dbReference type="NCBIfam" id="TIGR01352">
    <property type="entry name" value="tonB_Cterm"/>
    <property type="match status" value="2"/>
</dbReference>
<dbReference type="PANTHER" id="PTHR33446">
    <property type="entry name" value="PROTEIN TONB-RELATED"/>
    <property type="match status" value="1"/>
</dbReference>
<keyword evidence="3" id="KW-0813">Transport</keyword>
<feature type="transmembrane region" description="Helical" evidence="10">
    <location>
        <begin position="37"/>
        <end position="56"/>
    </location>
</feature>
<dbReference type="InterPro" id="IPR006260">
    <property type="entry name" value="TonB/TolA_C"/>
</dbReference>
<feature type="transmembrane region" description="Helical" evidence="10">
    <location>
        <begin position="6"/>
        <end position="25"/>
    </location>
</feature>
<comment type="similarity">
    <text evidence="2">Belongs to the TonB family.</text>
</comment>
<evidence type="ECO:0000259" key="11">
    <source>
        <dbReference type="PROSITE" id="PS52015"/>
    </source>
</evidence>
<protein>
    <submittedName>
        <fullName evidence="12">TonB family protein</fullName>
    </submittedName>
</protein>
<proteinExistence type="inferred from homology"/>
<dbReference type="PANTHER" id="PTHR33446:SF2">
    <property type="entry name" value="PROTEIN TONB"/>
    <property type="match status" value="1"/>
</dbReference>
<dbReference type="Pfam" id="PF05569">
    <property type="entry name" value="Peptidase_M56"/>
    <property type="match status" value="1"/>
</dbReference>